<dbReference type="CDD" id="cd16295">
    <property type="entry name" value="TTHA0252-CPSF-like_MBL-fold"/>
    <property type="match status" value="1"/>
</dbReference>
<dbReference type="EC" id="3.1.-.-" evidence="4"/>
<dbReference type="Pfam" id="PF07521">
    <property type="entry name" value="RMMBL"/>
    <property type="match status" value="1"/>
</dbReference>
<name>A0A5B1CPE0_9BACT</name>
<feature type="domain" description="Beta-Casp" evidence="3">
    <location>
        <begin position="256"/>
        <end position="377"/>
    </location>
</feature>
<keyword evidence="1 4" id="KW-0378">Hydrolase</keyword>
<dbReference type="SMART" id="SM00849">
    <property type="entry name" value="Lactamase_B"/>
    <property type="match status" value="1"/>
</dbReference>
<protein>
    <submittedName>
        <fullName evidence="4">Ribonuclease</fullName>
        <ecNumber evidence="4">3.1.-.-</ecNumber>
    </submittedName>
</protein>
<evidence type="ECO:0000259" key="3">
    <source>
        <dbReference type="SMART" id="SM01027"/>
    </source>
</evidence>
<dbReference type="InterPro" id="IPR011108">
    <property type="entry name" value="RMMBL"/>
</dbReference>
<dbReference type="EMBL" id="VRLW01000001">
    <property type="protein sequence ID" value="KAA1262426.1"/>
    <property type="molecule type" value="Genomic_DNA"/>
</dbReference>
<dbReference type="Pfam" id="PF00753">
    <property type="entry name" value="Lactamase_B"/>
    <property type="match status" value="1"/>
</dbReference>
<dbReference type="SUPFAM" id="SSF56281">
    <property type="entry name" value="Metallo-hydrolase/oxidoreductase"/>
    <property type="match status" value="1"/>
</dbReference>
<dbReference type="SMART" id="SM01027">
    <property type="entry name" value="Beta-Casp"/>
    <property type="match status" value="1"/>
</dbReference>
<sequence>MATLQFCGAAGTVTGSCSRVESESACFLVDCGLFQGNFTTQQLNLGEFPFDASKPEFLILTHAHIDHSGLLPKLTKAGFTGPIYTTPATARLLEFMLLDSAYIQESNAERQNRKAERRGQKPVEPIYSIDDAKQTLTQLKTFDYETWFNPTDAVRVRFWNAGHLLGSLSAEVELAEAGKTIRMLFSGDLGPEEKAFHPEPDAPAGYDYVICESTYGNRDREDYTLEARRSAMKKELQKGLSRGGNVVIPSFAVERSQELLHDIAVLLDSGEIPDATVYLDSPLAGKATEVFIDFAGSMEDIEIDSKELFRHPNFNITESVEESKAIKKVKKGAIIISASGMCTAGRIKHHLKNNIYRPESTILFVGYQSPGTLGAIITGGAKKVRIHGKEYQVRADIRRLGNYSAHADQPELVNWLVERGPVHGGLFLNHGEDKSRQVLKDLMATKGIDADKIFLPGFDESFELVAGGTAHSSERPQPRIPVDQLEFDWHNEYAKFILNLSSQLQAADSATERQKLMQDLGKVLKQG</sequence>
<proteinExistence type="predicted"/>
<dbReference type="InterPro" id="IPR050698">
    <property type="entry name" value="MBL"/>
</dbReference>
<dbReference type="InterPro" id="IPR022712">
    <property type="entry name" value="Beta_Casp"/>
</dbReference>
<dbReference type="Gene3D" id="3.40.50.10890">
    <property type="match status" value="1"/>
</dbReference>
<accession>A0A5B1CPE0</accession>
<dbReference type="Proteomes" id="UP000322699">
    <property type="component" value="Unassembled WGS sequence"/>
</dbReference>
<dbReference type="PANTHER" id="PTHR11203">
    <property type="entry name" value="CLEAVAGE AND POLYADENYLATION SPECIFICITY FACTOR FAMILY MEMBER"/>
    <property type="match status" value="1"/>
</dbReference>
<evidence type="ECO:0000256" key="1">
    <source>
        <dbReference type="ARBA" id="ARBA00022801"/>
    </source>
</evidence>
<dbReference type="Pfam" id="PF10996">
    <property type="entry name" value="Beta-Casp"/>
    <property type="match status" value="1"/>
</dbReference>
<dbReference type="GO" id="GO:0004521">
    <property type="term" value="F:RNA endonuclease activity"/>
    <property type="evidence" value="ECO:0007669"/>
    <property type="project" value="TreeGrafter"/>
</dbReference>
<evidence type="ECO:0000259" key="2">
    <source>
        <dbReference type="SMART" id="SM00849"/>
    </source>
</evidence>
<reference evidence="4 5" key="1">
    <citation type="submission" date="2019-08" db="EMBL/GenBank/DDBJ databases">
        <title>Deep-cultivation of Planctomycetes and their phenomic and genomic characterization uncovers novel biology.</title>
        <authorList>
            <person name="Wiegand S."/>
            <person name="Jogler M."/>
            <person name="Boedeker C."/>
            <person name="Pinto D."/>
            <person name="Vollmers J."/>
            <person name="Rivas-Marin E."/>
            <person name="Kohn T."/>
            <person name="Peeters S.H."/>
            <person name="Heuer A."/>
            <person name="Rast P."/>
            <person name="Oberbeckmann S."/>
            <person name="Bunk B."/>
            <person name="Jeske O."/>
            <person name="Meyerdierks A."/>
            <person name="Storesund J.E."/>
            <person name="Kallscheuer N."/>
            <person name="Luecker S."/>
            <person name="Lage O.M."/>
            <person name="Pohl T."/>
            <person name="Merkel B.J."/>
            <person name="Hornburger P."/>
            <person name="Mueller R.-W."/>
            <person name="Bruemmer F."/>
            <person name="Labrenz M."/>
            <person name="Spormann A.M."/>
            <person name="Op Den Camp H."/>
            <person name="Overmann J."/>
            <person name="Amann R."/>
            <person name="Jetten M.S.M."/>
            <person name="Mascher T."/>
            <person name="Medema M.H."/>
            <person name="Devos D.P."/>
            <person name="Kaster A.-K."/>
            <person name="Ovreas L."/>
            <person name="Rohde M."/>
            <person name="Galperin M.Y."/>
            <person name="Jogler C."/>
        </authorList>
    </citation>
    <scope>NUCLEOTIDE SEQUENCE [LARGE SCALE GENOMIC DNA]</scope>
    <source>
        <strain evidence="4 5">LF1</strain>
    </source>
</reference>
<dbReference type="GO" id="GO:0016787">
    <property type="term" value="F:hydrolase activity"/>
    <property type="evidence" value="ECO:0007669"/>
    <property type="project" value="UniProtKB-KW"/>
</dbReference>
<dbReference type="Gene3D" id="3.60.15.10">
    <property type="entry name" value="Ribonuclease Z/Hydroxyacylglutathione hydrolase-like"/>
    <property type="match status" value="1"/>
</dbReference>
<evidence type="ECO:0000313" key="5">
    <source>
        <dbReference type="Proteomes" id="UP000322699"/>
    </source>
</evidence>
<dbReference type="InterPro" id="IPR001279">
    <property type="entry name" value="Metallo-B-lactamas"/>
</dbReference>
<dbReference type="AlphaFoldDB" id="A0A5B1CPE0"/>
<keyword evidence="5" id="KW-1185">Reference proteome</keyword>
<dbReference type="RefSeq" id="WP_068263756.1">
    <property type="nucleotide sequence ID" value="NZ_LWSK01000051.1"/>
</dbReference>
<evidence type="ECO:0000313" key="4">
    <source>
        <dbReference type="EMBL" id="KAA1262426.1"/>
    </source>
</evidence>
<dbReference type="InterPro" id="IPR036866">
    <property type="entry name" value="RibonucZ/Hydroxyglut_hydro"/>
</dbReference>
<feature type="domain" description="Metallo-beta-lactamase" evidence="2">
    <location>
        <begin position="14"/>
        <end position="240"/>
    </location>
</feature>
<dbReference type="OrthoDB" id="9803916at2"/>
<dbReference type="PANTHER" id="PTHR11203:SF37">
    <property type="entry name" value="INTEGRATOR COMPLEX SUBUNIT 11"/>
    <property type="match status" value="1"/>
</dbReference>
<organism evidence="4 5">
    <name type="scientific">Rubripirellula obstinata</name>
    <dbReference type="NCBI Taxonomy" id="406547"/>
    <lineage>
        <taxon>Bacteria</taxon>
        <taxon>Pseudomonadati</taxon>
        <taxon>Planctomycetota</taxon>
        <taxon>Planctomycetia</taxon>
        <taxon>Pirellulales</taxon>
        <taxon>Pirellulaceae</taxon>
        <taxon>Rubripirellula</taxon>
    </lineage>
</organism>
<comment type="caution">
    <text evidence="4">The sequence shown here is derived from an EMBL/GenBank/DDBJ whole genome shotgun (WGS) entry which is preliminary data.</text>
</comment>
<gene>
    <name evidence="4" type="ORF">LF1_49900</name>
</gene>